<evidence type="ECO:0000313" key="2">
    <source>
        <dbReference type="EMBL" id="KAH7295594.1"/>
    </source>
</evidence>
<feature type="chain" id="PRO_5036435681" evidence="1">
    <location>
        <begin position="24"/>
        <end position="171"/>
    </location>
</feature>
<keyword evidence="1" id="KW-0732">Signal</keyword>
<accession>A0A8T2RID4</accession>
<dbReference type="EMBL" id="CM035432">
    <property type="protein sequence ID" value="KAH7295593.1"/>
    <property type="molecule type" value="Genomic_DNA"/>
</dbReference>
<keyword evidence="3" id="KW-1185">Reference proteome</keyword>
<evidence type="ECO:0000256" key="1">
    <source>
        <dbReference type="SAM" id="SignalP"/>
    </source>
</evidence>
<protein>
    <submittedName>
        <fullName evidence="2">Uncharacterized protein</fullName>
    </submittedName>
</protein>
<reference evidence="2 3" key="1">
    <citation type="submission" date="2021-08" db="EMBL/GenBank/DDBJ databases">
        <title>WGS assembly of Ceratopteris richardii.</title>
        <authorList>
            <person name="Marchant D.B."/>
            <person name="Chen G."/>
            <person name="Jenkins J."/>
            <person name="Shu S."/>
            <person name="Leebens-Mack J."/>
            <person name="Grimwood J."/>
            <person name="Schmutz J."/>
            <person name="Soltis P."/>
            <person name="Soltis D."/>
            <person name="Chen Z.-H."/>
        </authorList>
    </citation>
    <scope>NUCLEOTIDE SEQUENCE [LARGE SCALE GENOMIC DNA]</scope>
    <source>
        <strain evidence="2">Whitten #5841</strain>
        <tissue evidence="2">Leaf</tissue>
    </source>
</reference>
<dbReference type="Proteomes" id="UP000825935">
    <property type="component" value="Chromosome 27"/>
</dbReference>
<comment type="caution">
    <text evidence="2">The sequence shown here is derived from an EMBL/GenBank/DDBJ whole genome shotgun (WGS) entry which is preliminary data.</text>
</comment>
<gene>
    <name evidence="2" type="ORF">KP509_27G056400</name>
</gene>
<feature type="signal peptide" evidence="1">
    <location>
        <begin position="1"/>
        <end position="23"/>
    </location>
</feature>
<organism evidence="2 3">
    <name type="scientific">Ceratopteris richardii</name>
    <name type="common">Triangle waterfern</name>
    <dbReference type="NCBI Taxonomy" id="49495"/>
    <lineage>
        <taxon>Eukaryota</taxon>
        <taxon>Viridiplantae</taxon>
        <taxon>Streptophyta</taxon>
        <taxon>Embryophyta</taxon>
        <taxon>Tracheophyta</taxon>
        <taxon>Polypodiopsida</taxon>
        <taxon>Polypodiidae</taxon>
        <taxon>Polypodiales</taxon>
        <taxon>Pteridineae</taxon>
        <taxon>Pteridaceae</taxon>
        <taxon>Parkerioideae</taxon>
        <taxon>Ceratopteris</taxon>
    </lineage>
</organism>
<evidence type="ECO:0000313" key="3">
    <source>
        <dbReference type="Proteomes" id="UP000825935"/>
    </source>
</evidence>
<sequence>MKHSASFRLFALLFVFYIESSSCSRPCPLPSVPSPPLLSNIAISSAVLFPSFDPRILNYTASVSSKISSVQFTVTLTHVEGHGVVRHNISLGDYESTVILSVVLDVYGYISPTYTFSFTRGSVKSVHFYLRKKDGHRIRFASEHLEVKNIYKYQLPRAILAEEHGHQENCC</sequence>
<proteinExistence type="predicted"/>
<dbReference type="EMBL" id="CM035432">
    <property type="protein sequence ID" value="KAH7295594.1"/>
    <property type="molecule type" value="Genomic_DNA"/>
</dbReference>
<name>A0A8T2RID4_CERRI</name>
<dbReference type="AlphaFoldDB" id="A0A8T2RID4"/>